<evidence type="ECO:0000313" key="5">
    <source>
        <dbReference type="EMBL" id="CRI73226.1"/>
    </source>
</evidence>
<evidence type="ECO:0000313" key="2">
    <source>
        <dbReference type="EMBL" id="CRI42679.1"/>
    </source>
</evidence>
<dbReference type="EMBL" id="LN847188">
    <property type="protein sequence ID" value="CRI43813.1"/>
    <property type="molecule type" value="Genomic_DNA"/>
</dbReference>
<sequence>MKKKSSNEEEPSTFKESSLFCIFYKILFLIFLKSLSQKGQIQ</sequence>
<name>A0A0F7XQN5_CHLPN</name>
<dbReference type="EMBL" id="LN849043">
    <property type="protein sequence ID" value="CRI73226.1"/>
    <property type="molecule type" value="Genomic_DNA"/>
</dbReference>
<gene>
    <name evidence="1" type="ORF">BN1224_CV15_C_00260</name>
    <name evidence="2" type="ORF">BN1224_DC9_BU_00040</name>
    <name evidence="3" type="ORF">BN1224_H12_EI_00030</name>
    <name evidence="4" type="ORF">BN1224_PB1_B_05740</name>
    <name evidence="5" type="ORF">BN1224_YK41_BR_00030</name>
</gene>
<dbReference type="PATRIC" id="fig|83558.13.peg.600"/>
<protein>
    <submittedName>
        <fullName evidence="4">Uncharacterized protein</fullName>
    </submittedName>
</protein>
<organism evidence="4">
    <name type="scientific">Chlamydia pneumoniae</name>
    <name type="common">Chlamydophila pneumoniae</name>
    <dbReference type="NCBI Taxonomy" id="83558"/>
    <lineage>
        <taxon>Bacteria</taxon>
        <taxon>Pseudomonadati</taxon>
        <taxon>Chlamydiota</taxon>
        <taxon>Chlamydiia</taxon>
        <taxon>Chlamydiales</taxon>
        <taxon>Chlamydiaceae</taxon>
        <taxon>Chlamydia/Chlamydophila group</taxon>
        <taxon>Chlamydia</taxon>
    </lineage>
</organism>
<dbReference type="EMBL" id="LN847051">
    <property type="protein sequence ID" value="CRI42679.1"/>
    <property type="molecule type" value="Genomic_DNA"/>
</dbReference>
<dbReference type="AlphaFoldDB" id="A0A0F7XQN5"/>
<proteinExistence type="predicted"/>
<dbReference type="EMBL" id="LN847240">
    <property type="protein sequence ID" value="CRI50605.1"/>
    <property type="molecule type" value="Genomic_DNA"/>
</dbReference>
<dbReference type="EMBL" id="LN846999">
    <property type="protein sequence ID" value="CRI38193.1"/>
    <property type="molecule type" value="Genomic_DNA"/>
</dbReference>
<reference evidence="4" key="1">
    <citation type="submission" date="2015-05" db="EMBL/GenBank/DDBJ databases">
        <authorList>
            <person name="Rattei Thomas"/>
        </authorList>
    </citation>
    <scope>NUCLEOTIDE SEQUENCE</scope>
    <source>
        <strain evidence="1">CV15</strain>
        <strain evidence="2">DC9</strain>
        <strain evidence="3">H12</strain>
        <strain evidence="4">PB1</strain>
        <strain evidence="5">YK41</strain>
    </source>
</reference>
<evidence type="ECO:0000313" key="3">
    <source>
        <dbReference type="EMBL" id="CRI43813.1"/>
    </source>
</evidence>
<evidence type="ECO:0000313" key="1">
    <source>
        <dbReference type="EMBL" id="CRI38193.1"/>
    </source>
</evidence>
<evidence type="ECO:0000313" key="4">
    <source>
        <dbReference type="EMBL" id="CRI50605.1"/>
    </source>
</evidence>
<accession>A0A0F7XQN5</accession>